<evidence type="ECO:0000313" key="1">
    <source>
        <dbReference type="EMBL" id="PIT14960.1"/>
    </source>
</evidence>
<evidence type="ECO:0000313" key="3">
    <source>
        <dbReference type="Proteomes" id="UP000231293"/>
    </source>
</evidence>
<sequence>MDNVSIENLISAIEKGKVRGFDEIKEIDGERYLFQYALKKKDGLYNTYLFYIMEKKMEIIEDYGVEEINEFSNVTDALNYFKSFGVNIQYFSNIKGTLPF</sequence>
<organism evidence="1 3">
    <name type="scientific">Snodgrassella alvi</name>
    <dbReference type="NCBI Taxonomy" id="1196083"/>
    <lineage>
        <taxon>Bacteria</taxon>
        <taxon>Pseudomonadati</taxon>
        <taxon>Pseudomonadota</taxon>
        <taxon>Betaproteobacteria</taxon>
        <taxon>Neisseriales</taxon>
        <taxon>Neisseriaceae</taxon>
        <taxon>Snodgrassella</taxon>
    </lineage>
</organism>
<reference evidence="1 3" key="1">
    <citation type="journal article" date="2017" name="MBio">
        <title>Type VI secretion-mediated competition in the bee gut microbiome.</title>
        <authorList>
            <person name="Steele M.I."/>
            <person name="Kwong W.K."/>
            <person name="Powell J.E."/>
            <person name="Whiteley M."/>
            <person name="Moran N.A."/>
        </authorList>
    </citation>
    <scope>NUCLEOTIDE SEQUENCE [LARGE SCALE GENOMIC DNA]</scope>
    <source>
        <strain evidence="1 3">App2-2</strain>
        <strain evidence="2">Nev3CBA3</strain>
    </source>
</reference>
<name>A0A2N9WTM3_9NEIS</name>
<proteinExistence type="predicted"/>
<dbReference type="AlphaFoldDB" id="A0A2N9WTM3"/>
<dbReference type="EMBL" id="MEIS01000099">
    <property type="protein sequence ID" value="PIT55382.1"/>
    <property type="molecule type" value="Genomic_DNA"/>
</dbReference>
<dbReference type="Proteomes" id="UP000231293">
    <property type="component" value="Unassembled WGS sequence"/>
</dbReference>
<accession>A0A2N9WTM3</accession>
<evidence type="ECO:0000313" key="2">
    <source>
        <dbReference type="EMBL" id="PIT55382.1"/>
    </source>
</evidence>
<dbReference type="Proteomes" id="UP000229434">
    <property type="component" value="Unassembled WGS sequence"/>
</dbReference>
<comment type="caution">
    <text evidence="1">The sequence shown here is derived from an EMBL/GenBank/DDBJ whole genome shotgun (WGS) entry which is preliminary data.</text>
</comment>
<dbReference type="RefSeq" id="WP_180297031.1">
    <property type="nucleotide sequence ID" value="NZ_MDVB01000068.1"/>
</dbReference>
<dbReference type="EMBL" id="MDVB01000068">
    <property type="protein sequence ID" value="PIT14960.1"/>
    <property type="molecule type" value="Genomic_DNA"/>
</dbReference>
<protein>
    <submittedName>
        <fullName evidence="1">Uncharacterized protein</fullName>
    </submittedName>
</protein>
<gene>
    <name evidence="1" type="ORF">BGI32_06545</name>
    <name evidence="2" type="ORF">BHC49_06480</name>
</gene>